<proteinExistence type="predicted"/>
<dbReference type="AlphaFoldDB" id="A0A3E3K0L7"/>
<dbReference type="EMBL" id="QVLX01000006">
    <property type="protein sequence ID" value="RGE86118.1"/>
    <property type="molecule type" value="Genomic_DNA"/>
</dbReference>
<organism evidence="1 2">
    <name type="scientific">Sellimonas intestinalis</name>
    <dbReference type="NCBI Taxonomy" id="1653434"/>
    <lineage>
        <taxon>Bacteria</taxon>
        <taxon>Bacillati</taxon>
        <taxon>Bacillota</taxon>
        <taxon>Clostridia</taxon>
        <taxon>Lachnospirales</taxon>
        <taxon>Lachnospiraceae</taxon>
        <taxon>Sellimonas</taxon>
    </lineage>
</organism>
<protein>
    <submittedName>
        <fullName evidence="1">Uncharacterized protein</fullName>
    </submittedName>
</protein>
<accession>A0A3E3K0L7</accession>
<name>A0A3E3K0L7_9FIRM</name>
<dbReference type="Gene3D" id="1.50.10.10">
    <property type="match status" value="1"/>
</dbReference>
<keyword evidence="2" id="KW-1185">Reference proteome</keyword>
<dbReference type="OrthoDB" id="179491at2"/>
<sequence length="708" mass="82234">MKKVLGMHVHPFREGDKERYGLELKFTDKFSFYLRYPAVLQIVTETGKLVVYKSGYEMVEKRGESFLCRTMIETDNGSSFLFSDQYEINNAVQEVKMSRNVTVVETGVRDIGFSTEFAVPLPRGEKGHWSEEYDVFIPGIWYKKNQGVVKGAFGSDLYRKNFLFRATRMALPYVQLYHAGCGLSVGLCHMLPVPDTKVAETGRDWIVDSSLQYPSIGFTAGKRLLLSYVYPGSEGEISYIGQTGGWARRNHPVRREIIHKYELCVHFDQMREDYEAMREEWRHWYDVFQPEVHECDLQQVYEDGIALLDAYCQPYNKVMGLPFWTTVPEGHVCDISFQMGFVGQQTQCAYHLIRYGEKKKKQEMVEKGKEMINFWVQHSDDQSEFPQVWYDVFPPQFKQGYPTYLRTAADGVEGILAAWMYLKEYGEDRHEWFDFCCRFADHLGNVQGEDGSFARAYGKQGEIQHSGKYNTSNVIRFLVNLYFVSEKEKYREMALRAGEFCYTAIYQSMAFIGGTADNDNTIDKEAGMQSLYAFLALYDLTKESKWINAARGAADFCETWTYAWRFPVHPYKGNCVFEKADQTGLSLIATGHSHCDVMMGYCPYDYFRLWILTGDRHYLEFARMILHNTKQTTDWKRTYGYSYPGLIEESGEIALQYHNGLGKWLPWCTIAEIEALTRLEEQFGQMDISEDKNISDKKLIDKNYSQFF</sequence>
<reference evidence="1 2" key="1">
    <citation type="submission" date="2018-08" db="EMBL/GenBank/DDBJ databases">
        <title>A genome reference for cultivated species of the human gut microbiota.</title>
        <authorList>
            <person name="Zou Y."/>
            <person name="Xue W."/>
            <person name="Luo G."/>
        </authorList>
    </citation>
    <scope>NUCLEOTIDE SEQUENCE [LARGE SCALE GENOMIC DNA]</scope>
    <source>
        <strain evidence="1 2">AF37-2AT</strain>
    </source>
</reference>
<dbReference type="GO" id="GO:0005975">
    <property type="term" value="P:carbohydrate metabolic process"/>
    <property type="evidence" value="ECO:0007669"/>
    <property type="project" value="InterPro"/>
</dbReference>
<evidence type="ECO:0000313" key="1">
    <source>
        <dbReference type="EMBL" id="RGE86118.1"/>
    </source>
</evidence>
<evidence type="ECO:0000313" key="2">
    <source>
        <dbReference type="Proteomes" id="UP000261080"/>
    </source>
</evidence>
<dbReference type="InterPro" id="IPR008928">
    <property type="entry name" value="6-hairpin_glycosidase_sf"/>
</dbReference>
<comment type="caution">
    <text evidence="1">The sequence shown here is derived from an EMBL/GenBank/DDBJ whole genome shotgun (WGS) entry which is preliminary data.</text>
</comment>
<dbReference type="InterPro" id="IPR012341">
    <property type="entry name" value="6hp_glycosidase-like_sf"/>
</dbReference>
<dbReference type="Proteomes" id="UP000261080">
    <property type="component" value="Unassembled WGS sequence"/>
</dbReference>
<gene>
    <name evidence="1" type="ORF">DW016_11555</name>
</gene>
<dbReference type="RefSeq" id="WP_062304406.1">
    <property type="nucleotide sequence ID" value="NZ_CALBAT010000022.1"/>
</dbReference>
<dbReference type="SUPFAM" id="SSF48208">
    <property type="entry name" value="Six-hairpin glycosidases"/>
    <property type="match status" value="1"/>
</dbReference>